<evidence type="ECO:0000256" key="7">
    <source>
        <dbReference type="PIRSR" id="PIRSR603915-2"/>
    </source>
</evidence>
<keyword evidence="6" id="KW-0325">Glycoprotein</keyword>
<sequence length="820" mass="93172">MPENDDEDKGPLAFLDRLLDEERDSNLHLGDVRFWQHLEHVKVSLVYRTTSLEYKMMKMMCCEAILYIALLCVFTSFMVMQRSPEIFESRRQQLDYWGGCNRTMDGRVCSIDEVYDHASLMTWLKEDLSPKAFTEQQEYQPIASAVSLFRLQSGAVPWRPRYIGDTKTSILVGAIRIRQLRVQYNLDCSILEDYQDIHKDCFPRYSPGVESRLKWHPVWAPDQVKPHYKHYNANETGQGDVVGAFGVYPGSGFVLDLPLSLTSAITRLEELEEWSWLDVRTRAVIIELSTLNPNVNVMSNVKMLFEFPATGGVYIKQDASSFRALQLSLALAATDDPMGMFAMLIMTESLFMLFLWLVLYVMVKNGSRFFTYFWSCVDVLLLILWHVYLLMYFLGVYSASDQEPNLHPEVLADPEMFFPIGKLVGLLENANTILACLGLLAWLKVLKYFSLSAYFMGFVRVIERCIVNLMLFGALLFLVVFGFAVSLHIGFGADDNLFGSIWGSFISVIVAPAGGVDLEPIFAKGGVLGPVLVFMYIIVVFLLLLNTFMAISVDTYSVCMYEISEVVDATRPNPIRVFLGTYLNAMMGIKLVGKETEEDRGFPHEQEIALTSLPEAIQMRYIEQKRRMQGLLDNVQAQIAEEERKRLEPEQYEVDDEDEDEDEDALALTSGTPQQALEDGDVNKLIVKRVQLQRMLEDDPIMQEICDTNRAVDIIRRFRVDVAGGDPYAQVAELQASIALKLKDLEDKGMDLSFDQMEALKTVSQELHSALTESQKEWRSELLSVLQMASLLSKALIDLTTQLAKVQQNHNALEQKATPK</sequence>
<dbReference type="Pfam" id="PF20519">
    <property type="entry name" value="Polycystin_dom"/>
    <property type="match status" value="1"/>
</dbReference>
<feature type="domain" description="Polycystin cation channel PKD1/PKD2" evidence="10">
    <location>
        <begin position="340"/>
        <end position="557"/>
    </location>
</feature>
<dbReference type="PRINTS" id="PR01433">
    <property type="entry name" value="POLYCYSTIN2"/>
</dbReference>
<dbReference type="GO" id="GO:0016020">
    <property type="term" value="C:membrane"/>
    <property type="evidence" value="ECO:0007669"/>
    <property type="project" value="UniProtKB-SubCell"/>
</dbReference>
<evidence type="ECO:0000259" key="11">
    <source>
        <dbReference type="Pfam" id="PF20519"/>
    </source>
</evidence>
<dbReference type="Pfam" id="PF08016">
    <property type="entry name" value="PKD_channel"/>
    <property type="match status" value="1"/>
</dbReference>
<evidence type="ECO:0000256" key="4">
    <source>
        <dbReference type="ARBA" id="ARBA00022989"/>
    </source>
</evidence>
<dbReference type="PANTHER" id="PTHR10877">
    <property type="entry name" value="POLYCYSTIN FAMILY MEMBER"/>
    <property type="match status" value="1"/>
</dbReference>
<feature type="transmembrane region" description="Helical" evidence="9">
    <location>
        <begin position="372"/>
        <end position="397"/>
    </location>
</feature>
<dbReference type="InterPro" id="IPR046791">
    <property type="entry name" value="Polycystin_dom"/>
</dbReference>
<name>A0A6U6PXZ4_9DINO</name>
<evidence type="ECO:0000256" key="9">
    <source>
        <dbReference type="SAM" id="Phobius"/>
    </source>
</evidence>
<dbReference type="GO" id="GO:0005509">
    <property type="term" value="F:calcium ion binding"/>
    <property type="evidence" value="ECO:0007669"/>
    <property type="project" value="InterPro"/>
</dbReference>
<dbReference type="EMBL" id="HBGW01063543">
    <property type="protein sequence ID" value="CAD9608906.1"/>
    <property type="molecule type" value="Transcribed_RNA"/>
</dbReference>
<feature type="compositionally biased region" description="Acidic residues" evidence="8">
    <location>
        <begin position="650"/>
        <end position="665"/>
    </location>
</feature>
<dbReference type="InterPro" id="IPR051223">
    <property type="entry name" value="Polycystin"/>
</dbReference>
<reference evidence="12" key="1">
    <citation type="submission" date="2021-01" db="EMBL/GenBank/DDBJ databases">
        <authorList>
            <person name="Corre E."/>
            <person name="Pelletier E."/>
            <person name="Niang G."/>
            <person name="Scheremetjew M."/>
            <person name="Finn R."/>
            <person name="Kale V."/>
            <person name="Holt S."/>
            <person name="Cochrane G."/>
            <person name="Meng A."/>
            <person name="Brown T."/>
            <person name="Cohen L."/>
        </authorList>
    </citation>
    <scope>NUCLEOTIDE SEQUENCE</scope>
    <source>
        <strain evidence="12">RCC3387</strain>
    </source>
</reference>
<accession>A0A6U6PXZ4</accession>
<feature type="transmembrane region" description="Helical" evidence="9">
    <location>
        <begin position="466"/>
        <end position="491"/>
    </location>
</feature>
<feature type="disulfide bond" evidence="7">
    <location>
        <begin position="188"/>
        <end position="201"/>
    </location>
</feature>
<dbReference type="InterPro" id="IPR003915">
    <property type="entry name" value="PKD_2"/>
</dbReference>
<dbReference type="AlphaFoldDB" id="A0A6U6PXZ4"/>
<evidence type="ECO:0000256" key="3">
    <source>
        <dbReference type="ARBA" id="ARBA00022692"/>
    </source>
</evidence>
<organism evidence="12">
    <name type="scientific">Zooxanthella nutricula</name>
    <dbReference type="NCBI Taxonomy" id="1333877"/>
    <lineage>
        <taxon>Eukaryota</taxon>
        <taxon>Sar</taxon>
        <taxon>Alveolata</taxon>
        <taxon>Dinophyceae</taxon>
        <taxon>Peridiniales</taxon>
        <taxon>Peridiniales incertae sedis</taxon>
        <taxon>Zooxanthella</taxon>
    </lineage>
</organism>
<dbReference type="PANTHER" id="PTHR10877:SF183">
    <property type="entry name" value="AT14535P-RELATED"/>
    <property type="match status" value="1"/>
</dbReference>
<comment type="subcellular location">
    <subcellularLocation>
        <location evidence="1">Membrane</location>
        <topology evidence="1">Multi-pass membrane protein</topology>
    </subcellularLocation>
</comment>
<proteinExistence type="inferred from homology"/>
<feature type="domain" description="Polycystin" evidence="11">
    <location>
        <begin position="168"/>
        <end position="319"/>
    </location>
</feature>
<feature type="region of interest" description="Disordered" evidence="8">
    <location>
        <begin position="643"/>
        <end position="675"/>
    </location>
</feature>
<feature type="transmembrane region" description="Helical" evidence="9">
    <location>
        <begin position="338"/>
        <end position="360"/>
    </location>
</feature>
<evidence type="ECO:0000256" key="6">
    <source>
        <dbReference type="ARBA" id="ARBA00023180"/>
    </source>
</evidence>
<feature type="transmembrane region" description="Helical" evidence="9">
    <location>
        <begin position="64"/>
        <end position="80"/>
    </location>
</feature>
<protein>
    <submittedName>
        <fullName evidence="12">Uncharacterized protein</fullName>
    </submittedName>
</protein>
<evidence type="ECO:0000256" key="5">
    <source>
        <dbReference type="ARBA" id="ARBA00023136"/>
    </source>
</evidence>
<evidence type="ECO:0000313" key="12">
    <source>
        <dbReference type="EMBL" id="CAD9608906.1"/>
    </source>
</evidence>
<evidence type="ECO:0000259" key="10">
    <source>
        <dbReference type="Pfam" id="PF08016"/>
    </source>
</evidence>
<feature type="transmembrane region" description="Helical" evidence="9">
    <location>
        <begin position="527"/>
        <end position="551"/>
    </location>
</feature>
<gene>
    <name evidence="12" type="ORF">BRAN1462_LOCUS40536</name>
</gene>
<keyword evidence="4 9" id="KW-1133">Transmembrane helix</keyword>
<keyword evidence="3 9" id="KW-0812">Transmembrane</keyword>
<feature type="transmembrane region" description="Helical" evidence="9">
    <location>
        <begin position="497"/>
        <end position="515"/>
    </location>
</feature>
<dbReference type="InterPro" id="IPR013122">
    <property type="entry name" value="PKD1_2_channel"/>
</dbReference>
<evidence type="ECO:0000256" key="2">
    <source>
        <dbReference type="ARBA" id="ARBA00007200"/>
    </source>
</evidence>
<evidence type="ECO:0000256" key="8">
    <source>
        <dbReference type="SAM" id="MobiDB-lite"/>
    </source>
</evidence>
<evidence type="ECO:0000256" key="1">
    <source>
        <dbReference type="ARBA" id="ARBA00004141"/>
    </source>
</evidence>
<comment type="similarity">
    <text evidence="2">Belongs to the polycystin family.</text>
</comment>
<feature type="transmembrane region" description="Helical" evidence="9">
    <location>
        <begin position="417"/>
        <end position="445"/>
    </location>
</feature>
<keyword evidence="5 9" id="KW-0472">Membrane</keyword>